<dbReference type="OrthoDB" id="9815116at2"/>
<evidence type="ECO:0000259" key="1">
    <source>
        <dbReference type="Pfam" id="PF13614"/>
    </source>
</evidence>
<dbReference type="Pfam" id="PF13614">
    <property type="entry name" value="AAA_31"/>
    <property type="match status" value="1"/>
</dbReference>
<dbReference type="RefSeq" id="WP_118117686.1">
    <property type="nucleotide sequence ID" value="NZ_DAWCZC010000005.1"/>
</dbReference>
<dbReference type="AlphaFoldDB" id="A0A4Y8V5N4"/>
<organism evidence="2 3">
    <name type="scientific">Segatella hominis</name>
    <dbReference type="NCBI Taxonomy" id="2518605"/>
    <lineage>
        <taxon>Bacteria</taxon>
        <taxon>Pseudomonadati</taxon>
        <taxon>Bacteroidota</taxon>
        <taxon>Bacteroidia</taxon>
        <taxon>Bacteroidales</taxon>
        <taxon>Prevotellaceae</taxon>
        <taxon>Segatella</taxon>
    </lineage>
</organism>
<evidence type="ECO:0000313" key="2">
    <source>
        <dbReference type="EMBL" id="TFH76082.1"/>
    </source>
</evidence>
<dbReference type="InterPro" id="IPR050678">
    <property type="entry name" value="DNA_Partitioning_ATPase"/>
</dbReference>
<dbReference type="SUPFAM" id="SSF52540">
    <property type="entry name" value="P-loop containing nucleoside triphosphate hydrolases"/>
    <property type="match status" value="1"/>
</dbReference>
<dbReference type="PANTHER" id="PTHR13696">
    <property type="entry name" value="P-LOOP CONTAINING NUCLEOSIDE TRIPHOSPHATE HYDROLASE"/>
    <property type="match status" value="1"/>
</dbReference>
<comment type="caution">
    <text evidence="2">The sequence shown here is derived from an EMBL/GenBank/DDBJ whole genome shotgun (WGS) entry which is preliminary data.</text>
</comment>
<dbReference type="InterPro" id="IPR027417">
    <property type="entry name" value="P-loop_NTPase"/>
</dbReference>
<accession>A0A4Y8V5N4</accession>
<dbReference type="EMBL" id="SGVY01000059">
    <property type="protein sequence ID" value="TFH76082.1"/>
    <property type="molecule type" value="Genomic_DNA"/>
</dbReference>
<protein>
    <submittedName>
        <fullName evidence="2">ParA family protein</fullName>
    </submittedName>
</protein>
<dbReference type="Proteomes" id="UP000297872">
    <property type="component" value="Unassembled WGS sequence"/>
</dbReference>
<dbReference type="InterPro" id="IPR025669">
    <property type="entry name" value="AAA_dom"/>
</dbReference>
<proteinExistence type="predicted"/>
<sequence length="268" mass="29563">MENQLKMILAIVNNKGGVGKTTTVQNLAAGMLRKNKKLKILEIDLDPQCNLTLLNHAPEGCATIFESMVECKGMPIYKSDIGIYYVPGAAKMQDIDPFLQNTGAPRQVLGACINSDCVDMTGEGIKNPIDFFDYIFIDCPPALSQSTYNAMVVASHLLVPVQMEGLSVNGLAAILGAMEEVKNGRFALNQDLELLGLLPVMVDERPRIVRQAIQYLKDTYGRKVIEHGIRRCIKVNEAQTEMTDLFHYAPYCTAANDYSAVIKEIFGI</sequence>
<dbReference type="GeneID" id="302996570"/>
<gene>
    <name evidence="2" type="ORF">EXN75_15005</name>
</gene>
<dbReference type="Gene3D" id="3.40.50.300">
    <property type="entry name" value="P-loop containing nucleotide triphosphate hydrolases"/>
    <property type="match status" value="1"/>
</dbReference>
<evidence type="ECO:0000313" key="3">
    <source>
        <dbReference type="Proteomes" id="UP000297872"/>
    </source>
</evidence>
<name>A0A4Y8V5N4_9BACT</name>
<keyword evidence="3" id="KW-1185">Reference proteome</keyword>
<reference evidence="2 3" key="1">
    <citation type="submission" date="2019-02" db="EMBL/GenBank/DDBJ databases">
        <title>Draft Genome Sequence of the Prevotella sp. BCRC 81118, Isolated from Human Feces.</title>
        <authorList>
            <person name="Huang C.-H."/>
        </authorList>
    </citation>
    <scope>NUCLEOTIDE SEQUENCE [LARGE SCALE GENOMIC DNA]</scope>
    <source>
        <strain evidence="2 3">BCRC 81118</strain>
    </source>
</reference>
<dbReference type="PANTHER" id="PTHR13696:SF99">
    <property type="entry name" value="COBYRINIC ACID AC-DIAMIDE SYNTHASE"/>
    <property type="match status" value="1"/>
</dbReference>
<feature type="domain" description="AAA" evidence="1">
    <location>
        <begin position="8"/>
        <end position="193"/>
    </location>
</feature>
<dbReference type="CDD" id="cd02042">
    <property type="entry name" value="ParAB_family"/>
    <property type="match status" value="1"/>
</dbReference>